<accession>A0ABT9FLP0</accession>
<feature type="transmembrane region" description="Helical" evidence="12">
    <location>
        <begin position="154"/>
        <end position="177"/>
    </location>
</feature>
<evidence type="ECO:0000259" key="13">
    <source>
        <dbReference type="Pfam" id="PF02163"/>
    </source>
</evidence>
<keyword evidence="4" id="KW-0645">Protease</keyword>
<dbReference type="CDD" id="cd06161">
    <property type="entry name" value="S2P-M50_SpoIVFB"/>
    <property type="match status" value="1"/>
</dbReference>
<keyword evidence="8" id="KW-0862">Zinc</keyword>
<dbReference type="Proteomes" id="UP001241848">
    <property type="component" value="Unassembled WGS sequence"/>
</dbReference>
<comment type="similarity">
    <text evidence="3">Belongs to the peptidase M50B family.</text>
</comment>
<dbReference type="PANTHER" id="PTHR39188">
    <property type="entry name" value="MEMBRANE-ASSOCIATED ZINC METALLOPROTEASE M50B"/>
    <property type="match status" value="1"/>
</dbReference>
<dbReference type="EMBL" id="JAPCKK010000005">
    <property type="protein sequence ID" value="MDP4095658.1"/>
    <property type="molecule type" value="Genomic_DNA"/>
</dbReference>
<evidence type="ECO:0000256" key="5">
    <source>
        <dbReference type="ARBA" id="ARBA00022692"/>
    </source>
</evidence>
<organism evidence="14 15">
    <name type="scientific">Paenibacillus zeirhizosphaerae</name>
    <dbReference type="NCBI Taxonomy" id="2987519"/>
    <lineage>
        <taxon>Bacteria</taxon>
        <taxon>Bacillati</taxon>
        <taxon>Bacillota</taxon>
        <taxon>Bacilli</taxon>
        <taxon>Bacillales</taxon>
        <taxon>Paenibacillaceae</taxon>
        <taxon>Paenibacillus</taxon>
    </lineage>
</organism>
<feature type="transmembrane region" description="Helical" evidence="12">
    <location>
        <begin position="183"/>
        <end position="202"/>
    </location>
</feature>
<keyword evidence="10" id="KW-0482">Metalloprotease</keyword>
<dbReference type="RefSeq" id="WP_305753302.1">
    <property type="nucleotide sequence ID" value="NZ_JAPCKK010000005.1"/>
</dbReference>
<evidence type="ECO:0000256" key="6">
    <source>
        <dbReference type="ARBA" id="ARBA00022723"/>
    </source>
</evidence>
<proteinExistence type="inferred from homology"/>
<evidence type="ECO:0000256" key="7">
    <source>
        <dbReference type="ARBA" id="ARBA00022801"/>
    </source>
</evidence>
<gene>
    <name evidence="14" type="ORF">OIN60_02480</name>
</gene>
<keyword evidence="15" id="KW-1185">Reference proteome</keyword>
<sequence length="286" mass="32390">MINIRGVTLALHPLFVLIMLASVFTGQFIELITLFAIVFIHELGHAAAAFLLGVRVVSIQLLPFGGVAVLEDRGCMPAWKEIIIALAGPLQNVWMILVLMFLDRFHWVNNEFVIYAINGNMIIALFNLLPVLPLDGGKIVQALLSLRLPYHLTLLWTLRTSILFSALFCLYAALPVWLNTGGLQLNMLAVGIFLLYSNLVDYRNIPYRFVRFLLGRDALFYQQAVQGNFAVPIFSLPVKHLDSILRLFRRDRYHIIYVMNEHGKIIAVLPEQRIIRSYFKPNGGGT</sequence>
<feature type="domain" description="Peptidase M50" evidence="13">
    <location>
        <begin position="31"/>
        <end position="102"/>
    </location>
</feature>
<feature type="transmembrane region" description="Helical" evidence="12">
    <location>
        <begin position="12"/>
        <end position="40"/>
    </location>
</feature>
<keyword evidence="9 12" id="KW-1133">Transmembrane helix</keyword>
<evidence type="ECO:0000256" key="12">
    <source>
        <dbReference type="SAM" id="Phobius"/>
    </source>
</evidence>
<keyword evidence="7" id="KW-0378">Hydrolase</keyword>
<keyword evidence="11 12" id="KW-0472">Membrane</keyword>
<protein>
    <submittedName>
        <fullName evidence="14">M50 family metallopeptidase</fullName>
    </submittedName>
</protein>
<keyword evidence="5 12" id="KW-0812">Transmembrane</keyword>
<dbReference type="Pfam" id="PF02163">
    <property type="entry name" value="Peptidase_M50"/>
    <property type="match status" value="2"/>
</dbReference>
<comment type="cofactor">
    <cofactor evidence="1">
        <name>Zn(2+)</name>
        <dbReference type="ChEBI" id="CHEBI:29105"/>
    </cofactor>
</comment>
<evidence type="ECO:0000256" key="10">
    <source>
        <dbReference type="ARBA" id="ARBA00023049"/>
    </source>
</evidence>
<dbReference type="InterPro" id="IPR008915">
    <property type="entry name" value="Peptidase_M50"/>
</dbReference>
<reference evidence="14 15" key="1">
    <citation type="submission" date="2022-10" db="EMBL/GenBank/DDBJ databases">
        <title>Paenibacillus description and whole genome data of maize root bacterial community.</title>
        <authorList>
            <person name="Marton D."/>
            <person name="Farkas M."/>
            <person name="Cserhati M."/>
        </authorList>
    </citation>
    <scope>NUCLEOTIDE SEQUENCE [LARGE SCALE GENOMIC DNA]</scope>
    <source>
        <strain evidence="14 15">P96</strain>
    </source>
</reference>
<evidence type="ECO:0000256" key="3">
    <source>
        <dbReference type="ARBA" id="ARBA00007931"/>
    </source>
</evidence>
<evidence type="ECO:0000313" key="15">
    <source>
        <dbReference type="Proteomes" id="UP001241848"/>
    </source>
</evidence>
<evidence type="ECO:0000256" key="9">
    <source>
        <dbReference type="ARBA" id="ARBA00022989"/>
    </source>
</evidence>
<feature type="transmembrane region" description="Helical" evidence="12">
    <location>
        <begin position="114"/>
        <end position="134"/>
    </location>
</feature>
<evidence type="ECO:0000256" key="8">
    <source>
        <dbReference type="ARBA" id="ARBA00022833"/>
    </source>
</evidence>
<dbReference type="PANTHER" id="PTHR39188:SF3">
    <property type="entry name" value="STAGE IV SPORULATION PROTEIN FB"/>
    <property type="match status" value="1"/>
</dbReference>
<feature type="transmembrane region" description="Helical" evidence="12">
    <location>
        <begin position="82"/>
        <end position="102"/>
    </location>
</feature>
<evidence type="ECO:0000256" key="4">
    <source>
        <dbReference type="ARBA" id="ARBA00022670"/>
    </source>
</evidence>
<evidence type="ECO:0000256" key="1">
    <source>
        <dbReference type="ARBA" id="ARBA00001947"/>
    </source>
</evidence>
<comment type="caution">
    <text evidence="14">The sequence shown here is derived from an EMBL/GenBank/DDBJ whole genome shotgun (WGS) entry which is preliminary data.</text>
</comment>
<feature type="transmembrane region" description="Helical" evidence="12">
    <location>
        <begin position="46"/>
        <end position="70"/>
    </location>
</feature>
<comment type="subcellular location">
    <subcellularLocation>
        <location evidence="2">Membrane</location>
        <topology evidence="2">Multi-pass membrane protein</topology>
    </subcellularLocation>
</comment>
<evidence type="ECO:0000313" key="14">
    <source>
        <dbReference type="EMBL" id="MDP4095658.1"/>
    </source>
</evidence>
<evidence type="ECO:0000256" key="2">
    <source>
        <dbReference type="ARBA" id="ARBA00004141"/>
    </source>
</evidence>
<feature type="domain" description="Peptidase M50" evidence="13">
    <location>
        <begin position="112"/>
        <end position="145"/>
    </location>
</feature>
<name>A0ABT9FLP0_9BACL</name>
<keyword evidence="6" id="KW-0479">Metal-binding</keyword>
<evidence type="ECO:0000256" key="11">
    <source>
        <dbReference type="ARBA" id="ARBA00023136"/>
    </source>
</evidence>